<feature type="transmembrane region" description="Helical" evidence="1">
    <location>
        <begin position="39"/>
        <end position="61"/>
    </location>
</feature>
<comment type="caution">
    <text evidence="3">The sequence shown here is derived from an EMBL/GenBank/DDBJ whole genome shotgun (WGS) entry which is preliminary data.</text>
</comment>
<feature type="transmembrane region" description="Helical" evidence="1">
    <location>
        <begin position="200"/>
        <end position="218"/>
    </location>
</feature>
<dbReference type="EMBL" id="RQGU01000161">
    <property type="protein sequence ID" value="TGM11984.1"/>
    <property type="molecule type" value="Genomic_DNA"/>
</dbReference>
<gene>
    <name evidence="3" type="ORF">EHQ81_01815</name>
    <name evidence="2" type="ORF">EHQ82_20800</name>
</gene>
<dbReference type="AlphaFoldDB" id="A0A5F2BVR6"/>
<dbReference type="RefSeq" id="WP_135629216.1">
    <property type="nucleotide sequence ID" value="NZ_RQGU01000161.1"/>
</dbReference>
<keyword evidence="5" id="KW-1185">Reference proteome</keyword>
<protein>
    <recommendedName>
        <fullName evidence="6">Glycosyltransferase RgtA/B/C/D-like domain-containing protein</fullName>
    </recommendedName>
</protein>
<dbReference type="Proteomes" id="UP000297832">
    <property type="component" value="Unassembled WGS sequence"/>
</dbReference>
<dbReference type="Proteomes" id="UP000298057">
    <property type="component" value="Unassembled WGS sequence"/>
</dbReference>
<evidence type="ECO:0008006" key="6">
    <source>
        <dbReference type="Google" id="ProtNLM"/>
    </source>
</evidence>
<organism evidence="3 4">
    <name type="scientific">Leptospira selangorensis</name>
    <dbReference type="NCBI Taxonomy" id="2484982"/>
    <lineage>
        <taxon>Bacteria</taxon>
        <taxon>Pseudomonadati</taxon>
        <taxon>Spirochaetota</taxon>
        <taxon>Spirochaetia</taxon>
        <taxon>Leptospirales</taxon>
        <taxon>Leptospiraceae</taxon>
        <taxon>Leptospira</taxon>
    </lineage>
</organism>
<sequence length="291" mass="34276">MSLAISIGSFIRPSWHLGLALFWIFYMIWIWRNKLSKRIIALGVVFLLLPVSLYAKNYILFDSFTGSTWLGMNIARFHTRNFVPGSLSLVRPFSKISEYKGLYDEENPLIHKYSNEPCLNGEDFQNIRYIFISRAYYKQVAPKISIRHSLAVLDFGVGKYLKSPGNYFLLKSFTEKISGPWKIYPFTDLLSYSLSPDEEINVYQFIYPFMIIVFLISIPTLSKKIKLIFLHLLALSFLYCFVDPNESHRMRMEVEPIFYFCVLLSPFYVMRIWRQIETKFVSRFATSKKIR</sequence>
<keyword evidence="1" id="KW-1133">Transmembrane helix</keyword>
<keyword evidence="1" id="KW-0812">Transmembrane</keyword>
<evidence type="ECO:0000313" key="4">
    <source>
        <dbReference type="Proteomes" id="UP000297832"/>
    </source>
</evidence>
<feature type="transmembrane region" description="Helical" evidence="1">
    <location>
        <begin position="225"/>
        <end position="244"/>
    </location>
</feature>
<evidence type="ECO:0000313" key="2">
    <source>
        <dbReference type="EMBL" id="TGM11984.1"/>
    </source>
</evidence>
<reference evidence="4 5" key="2">
    <citation type="journal article" date="2019" name="PLoS Negl. Trop. Dis.">
        <title>Revisiting the worldwide diversity of Leptospira species in the environment.</title>
        <authorList>
            <person name="Vincent A.T."/>
            <person name="Schiettekatte O."/>
            <person name="Bourhy P."/>
            <person name="Veyrier F.J."/>
            <person name="Picardeau M."/>
        </authorList>
    </citation>
    <scope>NUCLEOTIDE SEQUENCE [LARGE SCALE GENOMIC DNA]</scope>
    <source>
        <strain evidence="3 4">201702405</strain>
        <strain evidence="5">201702406</strain>
    </source>
</reference>
<proteinExistence type="predicted"/>
<feature type="transmembrane region" description="Helical" evidence="1">
    <location>
        <begin position="256"/>
        <end position="273"/>
    </location>
</feature>
<keyword evidence="1" id="KW-0472">Membrane</keyword>
<evidence type="ECO:0000313" key="3">
    <source>
        <dbReference type="EMBL" id="TGM15155.1"/>
    </source>
</evidence>
<accession>A0A5F2BVR6</accession>
<feature type="transmembrane region" description="Helical" evidence="1">
    <location>
        <begin position="15"/>
        <end position="32"/>
    </location>
</feature>
<dbReference type="EMBL" id="RQGV01000005">
    <property type="protein sequence ID" value="TGM15155.1"/>
    <property type="molecule type" value="Genomic_DNA"/>
</dbReference>
<name>A0A5F2BVR6_9LEPT</name>
<reference evidence="2" key="1">
    <citation type="submission" date="2018-10" db="EMBL/GenBank/DDBJ databases">
        <authorList>
            <person name="Vincent A.T."/>
            <person name="Schiettekatte O."/>
            <person name="Bourhy P."/>
            <person name="Veyrier F.J."/>
            <person name="Picardeau M."/>
        </authorList>
    </citation>
    <scope>NUCLEOTIDE SEQUENCE</scope>
    <source>
        <strain evidence="2">201702406</strain>
    </source>
</reference>
<evidence type="ECO:0000256" key="1">
    <source>
        <dbReference type="SAM" id="Phobius"/>
    </source>
</evidence>
<evidence type="ECO:0000313" key="5">
    <source>
        <dbReference type="Proteomes" id="UP000298057"/>
    </source>
</evidence>